<dbReference type="Gene3D" id="3.40.30.10">
    <property type="entry name" value="Glutaredoxin"/>
    <property type="match status" value="1"/>
</dbReference>
<dbReference type="Proteomes" id="UP000188268">
    <property type="component" value="Unassembled WGS sequence"/>
</dbReference>
<dbReference type="InterPro" id="IPR036249">
    <property type="entry name" value="Thioredoxin-like_sf"/>
</dbReference>
<dbReference type="Gramene" id="OMO84294">
    <property type="protein sequence ID" value="OMO84294"/>
    <property type="gene ID" value="CCACVL1_10896"/>
</dbReference>
<feature type="non-terminal residue" evidence="2">
    <location>
        <position position="1"/>
    </location>
</feature>
<evidence type="ECO:0000259" key="1">
    <source>
        <dbReference type="Pfam" id="PF00578"/>
    </source>
</evidence>
<dbReference type="AlphaFoldDB" id="A0A1R3INY0"/>
<dbReference type="SUPFAM" id="SSF52833">
    <property type="entry name" value="Thioredoxin-like"/>
    <property type="match status" value="1"/>
</dbReference>
<protein>
    <submittedName>
        <fullName evidence="2">Alkyl hydroperoxide reductase subunit C/ Thiol specific antioxidant</fullName>
    </submittedName>
</protein>
<sequence>ACAFRDSYEKFKKAGAKVVGISGDDTTSHKVTNQVEDSNLSQIQDCNLNQIQDCNDSQV</sequence>
<dbReference type="EMBL" id="AWWV01009734">
    <property type="protein sequence ID" value="OMO84294.1"/>
    <property type="molecule type" value="Genomic_DNA"/>
</dbReference>
<accession>A0A1R3INY0</accession>
<name>A0A1R3INY0_COCAP</name>
<keyword evidence="3" id="KW-1185">Reference proteome</keyword>
<dbReference type="GO" id="GO:0016491">
    <property type="term" value="F:oxidoreductase activity"/>
    <property type="evidence" value="ECO:0007669"/>
    <property type="project" value="InterPro"/>
</dbReference>
<reference evidence="2 3" key="1">
    <citation type="submission" date="2013-09" db="EMBL/GenBank/DDBJ databases">
        <title>Corchorus capsularis genome sequencing.</title>
        <authorList>
            <person name="Alam M."/>
            <person name="Haque M.S."/>
            <person name="Islam M.S."/>
            <person name="Emdad E.M."/>
            <person name="Islam M.M."/>
            <person name="Ahmed B."/>
            <person name="Halim A."/>
            <person name="Hossen Q.M.M."/>
            <person name="Hossain M.Z."/>
            <person name="Ahmed R."/>
            <person name="Khan M.M."/>
            <person name="Islam R."/>
            <person name="Rashid M.M."/>
            <person name="Khan S.A."/>
            <person name="Rahman M.S."/>
            <person name="Alam M."/>
        </authorList>
    </citation>
    <scope>NUCLEOTIDE SEQUENCE [LARGE SCALE GENOMIC DNA]</scope>
    <source>
        <strain evidence="3">cv. CVL-1</strain>
        <tissue evidence="2">Whole seedling</tissue>
    </source>
</reference>
<dbReference type="OrthoDB" id="1731827at2759"/>
<dbReference type="STRING" id="210143.A0A1R3INY0"/>
<gene>
    <name evidence="2" type="ORF">CCACVL1_10896</name>
</gene>
<evidence type="ECO:0000313" key="3">
    <source>
        <dbReference type="Proteomes" id="UP000188268"/>
    </source>
</evidence>
<proteinExistence type="predicted"/>
<dbReference type="InterPro" id="IPR000866">
    <property type="entry name" value="AhpC/TSA"/>
</dbReference>
<comment type="caution">
    <text evidence="2">The sequence shown here is derived from an EMBL/GenBank/DDBJ whole genome shotgun (WGS) entry which is preliminary data.</text>
</comment>
<dbReference type="GO" id="GO:0016209">
    <property type="term" value="F:antioxidant activity"/>
    <property type="evidence" value="ECO:0007669"/>
    <property type="project" value="InterPro"/>
</dbReference>
<dbReference type="Pfam" id="PF00578">
    <property type="entry name" value="AhpC-TSA"/>
    <property type="match status" value="1"/>
</dbReference>
<organism evidence="2 3">
    <name type="scientific">Corchorus capsularis</name>
    <name type="common">Jute</name>
    <dbReference type="NCBI Taxonomy" id="210143"/>
    <lineage>
        <taxon>Eukaryota</taxon>
        <taxon>Viridiplantae</taxon>
        <taxon>Streptophyta</taxon>
        <taxon>Embryophyta</taxon>
        <taxon>Tracheophyta</taxon>
        <taxon>Spermatophyta</taxon>
        <taxon>Magnoliopsida</taxon>
        <taxon>eudicotyledons</taxon>
        <taxon>Gunneridae</taxon>
        <taxon>Pentapetalae</taxon>
        <taxon>rosids</taxon>
        <taxon>malvids</taxon>
        <taxon>Malvales</taxon>
        <taxon>Malvaceae</taxon>
        <taxon>Grewioideae</taxon>
        <taxon>Apeibeae</taxon>
        <taxon>Corchorus</taxon>
    </lineage>
</organism>
<feature type="domain" description="Alkyl hydroperoxide reductase subunit C/ Thiol specific antioxidant" evidence="1">
    <location>
        <begin position="1"/>
        <end position="45"/>
    </location>
</feature>
<evidence type="ECO:0000313" key="2">
    <source>
        <dbReference type="EMBL" id="OMO84294.1"/>
    </source>
</evidence>